<dbReference type="EMBL" id="CP018866">
    <property type="protein sequence ID" value="AST91112.1"/>
    <property type="molecule type" value="Genomic_DNA"/>
</dbReference>
<evidence type="ECO:0000313" key="3">
    <source>
        <dbReference type="Proteomes" id="UP000215224"/>
    </source>
</evidence>
<keyword evidence="1" id="KW-0812">Transmembrane</keyword>
<name>A0A223KNQ8_9BACI</name>
<keyword evidence="3" id="KW-1185">Reference proteome</keyword>
<dbReference type="STRING" id="1314751.GCA_001591425_00295"/>
<organism evidence="2 3">
    <name type="scientific">Sutcliffiella cohnii</name>
    <dbReference type="NCBI Taxonomy" id="33932"/>
    <lineage>
        <taxon>Bacteria</taxon>
        <taxon>Bacillati</taxon>
        <taxon>Bacillota</taxon>
        <taxon>Bacilli</taxon>
        <taxon>Bacillales</taxon>
        <taxon>Bacillaceae</taxon>
        <taxon>Sutcliffiella</taxon>
    </lineage>
</organism>
<keyword evidence="1" id="KW-1133">Transmembrane helix</keyword>
<dbReference type="KEGG" id="bcoh:BC6307_07385"/>
<dbReference type="AlphaFoldDB" id="A0A223KNQ8"/>
<evidence type="ECO:0000256" key="1">
    <source>
        <dbReference type="SAM" id="Phobius"/>
    </source>
</evidence>
<keyword evidence="1" id="KW-0472">Membrane</keyword>
<accession>A0A223KNQ8</accession>
<proteinExistence type="predicted"/>
<evidence type="ECO:0000313" key="2">
    <source>
        <dbReference type="EMBL" id="AST91112.1"/>
    </source>
</evidence>
<reference evidence="2 3" key="1">
    <citation type="submission" date="2016-12" db="EMBL/GenBank/DDBJ databases">
        <title>The whole genome sequencing and assembly of Bacillus cohnii DSM 6307T strain.</title>
        <authorList>
            <person name="Lee Y.-J."/>
            <person name="Yi H."/>
            <person name="Bahn Y.-S."/>
            <person name="Kim J.F."/>
            <person name="Lee D.-W."/>
        </authorList>
    </citation>
    <scope>NUCLEOTIDE SEQUENCE [LARGE SCALE GENOMIC DNA]</scope>
    <source>
        <strain evidence="2 3">DSM 6307</strain>
    </source>
</reference>
<gene>
    <name evidence="2" type="ORF">BC6307_07385</name>
</gene>
<feature type="transmembrane region" description="Helical" evidence="1">
    <location>
        <begin position="59"/>
        <end position="83"/>
    </location>
</feature>
<sequence length="92" mass="10041">MKSISRWVIVAILILLAIALLIKGFNLLSVGKNVDGDGIGVYFLFMEINDRVPVESIPVYAIGFFISSIVAFLLSAVLVGLDLKSKEKDVSR</sequence>
<dbReference type="RefSeq" id="WP_066411136.1">
    <property type="nucleotide sequence ID" value="NZ_CP018866.1"/>
</dbReference>
<protein>
    <submittedName>
        <fullName evidence="2">Uncharacterized protein</fullName>
    </submittedName>
</protein>
<feature type="transmembrane region" description="Helical" evidence="1">
    <location>
        <begin position="7"/>
        <end position="25"/>
    </location>
</feature>
<dbReference type="Proteomes" id="UP000215224">
    <property type="component" value="Chromosome"/>
</dbReference>